<evidence type="ECO:0000313" key="3">
    <source>
        <dbReference type="Proteomes" id="UP001230156"/>
    </source>
</evidence>
<evidence type="ECO:0000313" key="2">
    <source>
        <dbReference type="EMBL" id="MDQ7250511.1"/>
    </source>
</evidence>
<feature type="transmembrane region" description="Helical" evidence="1">
    <location>
        <begin position="38"/>
        <end position="56"/>
    </location>
</feature>
<proteinExistence type="predicted"/>
<keyword evidence="1" id="KW-1133">Transmembrane helix</keyword>
<dbReference type="RefSeq" id="WP_379959877.1">
    <property type="nucleotide sequence ID" value="NZ_JAUYVI010000007.1"/>
</dbReference>
<dbReference type="InterPro" id="IPR011672">
    <property type="entry name" value="DUF1614"/>
</dbReference>
<protein>
    <submittedName>
        <fullName evidence="2">DUF1614 domain-containing protein</fullName>
    </submittedName>
</protein>
<keyword evidence="1" id="KW-0812">Transmembrane</keyword>
<organism evidence="2 3">
    <name type="scientific">Dongia sedimenti</name>
    <dbReference type="NCBI Taxonomy" id="3064282"/>
    <lineage>
        <taxon>Bacteria</taxon>
        <taxon>Pseudomonadati</taxon>
        <taxon>Pseudomonadota</taxon>
        <taxon>Alphaproteobacteria</taxon>
        <taxon>Rhodospirillales</taxon>
        <taxon>Dongiaceae</taxon>
        <taxon>Dongia</taxon>
    </lineage>
</organism>
<feature type="transmembrane region" description="Helical" evidence="1">
    <location>
        <begin position="121"/>
        <end position="140"/>
    </location>
</feature>
<keyword evidence="1" id="KW-0472">Membrane</keyword>
<keyword evidence="3" id="KW-1185">Reference proteome</keyword>
<evidence type="ECO:0000256" key="1">
    <source>
        <dbReference type="SAM" id="Phobius"/>
    </source>
</evidence>
<comment type="caution">
    <text evidence="2">The sequence shown here is derived from an EMBL/GenBank/DDBJ whole genome shotgun (WGS) entry which is preliminary data.</text>
</comment>
<name>A0ABU0YU69_9PROT</name>
<feature type="transmembrane region" description="Helical" evidence="1">
    <location>
        <begin position="202"/>
        <end position="224"/>
    </location>
</feature>
<sequence>MLVLVWLSLLVALLLIVLLPVLFAGVMAVSLAKLHLSPGIALLLVLAVIIGGFINIPIRRIQRSVTVDTNPLSVLGLHDLWPELRRFSSEVIVAVNLGGCVIPTGLALYELANIAILKPHLLGAVGFACVANVAACYFLARPIPGLGIGLPGLVPGCIAAVAALLAAPDQAPPVAFIAGVAGPLVGADLLHLKEVEKVPSGILSIGGAGTFDGIILSGVIAAYLA</sequence>
<dbReference type="EMBL" id="JAUYVI010000007">
    <property type="protein sequence ID" value="MDQ7250511.1"/>
    <property type="molecule type" value="Genomic_DNA"/>
</dbReference>
<accession>A0ABU0YU69</accession>
<reference evidence="3" key="1">
    <citation type="submission" date="2023-08" db="EMBL/GenBank/DDBJ databases">
        <title>Rhodospirillaceae gen. nov., a novel taxon isolated from the Yangtze River Yuezi River estuary sludge.</title>
        <authorList>
            <person name="Ruan L."/>
        </authorList>
    </citation>
    <scope>NUCLEOTIDE SEQUENCE [LARGE SCALE GENOMIC DNA]</scope>
    <source>
        <strain evidence="3">R-7</strain>
    </source>
</reference>
<dbReference type="Proteomes" id="UP001230156">
    <property type="component" value="Unassembled WGS sequence"/>
</dbReference>
<dbReference type="Pfam" id="PF07758">
    <property type="entry name" value="DUF1614"/>
    <property type="match status" value="1"/>
</dbReference>
<feature type="transmembrane region" description="Helical" evidence="1">
    <location>
        <begin position="147"/>
        <end position="167"/>
    </location>
</feature>
<feature type="transmembrane region" description="Helical" evidence="1">
    <location>
        <begin position="91"/>
        <end position="109"/>
    </location>
</feature>
<gene>
    <name evidence="2" type="ORF">Q8A70_22665</name>
</gene>